<name>A0A9W8G1W5_9FUNG</name>
<dbReference type="InterPro" id="IPR011990">
    <property type="entry name" value="TPR-like_helical_dom_sf"/>
</dbReference>
<dbReference type="GO" id="GO:0006570">
    <property type="term" value="P:tyrosine metabolic process"/>
    <property type="evidence" value="ECO:0007669"/>
    <property type="project" value="TreeGrafter"/>
</dbReference>
<dbReference type="InterPro" id="IPR038906">
    <property type="entry name" value="TTC36"/>
</dbReference>
<gene>
    <name evidence="2" type="ORF">GGI25_003549</name>
</gene>
<protein>
    <submittedName>
        <fullName evidence="2">Uncharacterized protein</fullName>
    </submittedName>
</protein>
<accession>A0A9W8G1W5</accession>
<dbReference type="SUPFAM" id="SSF48452">
    <property type="entry name" value="TPR-like"/>
    <property type="match status" value="1"/>
</dbReference>
<dbReference type="PANTHER" id="PTHR21405">
    <property type="entry name" value="CDNA SEQUENCE BC021608"/>
    <property type="match status" value="1"/>
</dbReference>
<dbReference type="OrthoDB" id="539634at2759"/>
<dbReference type="Gene3D" id="1.25.40.10">
    <property type="entry name" value="Tetratricopeptide repeat domain"/>
    <property type="match status" value="1"/>
</dbReference>
<comment type="caution">
    <text evidence="2">The sequence shown here is derived from an EMBL/GenBank/DDBJ whole genome shotgun (WGS) entry which is preliminary data.</text>
</comment>
<dbReference type="AlphaFoldDB" id="A0A9W8G1W5"/>
<comment type="similarity">
    <text evidence="1">Belongs to the TTC36 family.</text>
</comment>
<proteinExistence type="inferred from homology"/>
<dbReference type="PANTHER" id="PTHR21405:SF0">
    <property type="entry name" value="TETRATRICOPEPTIDE REPEAT PROTEIN 36"/>
    <property type="match status" value="1"/>
</dbReference>
<dbReference type="EMBL" id="JANBTW010000039">
    <property type="protein sequence ID" value="KAJ2676514.1"/>
    <property type="molecule type" value="Genomic_DNA"/>
</dbReference>
<organism evidence="2 3">
    <name type="scientific">Coemansia spiralis</name>
    <dbReference type="NCBI Taxonomy" id="417178"/>
    <lineage>
        <taxon>Eukaryota</taxon>
        <taxon>Fungi</taxon>
        <taxon>Fungi incertae sedis</taxon>
        <taxon>Zoopagomycota</taxon>
        <taxon>Kickxellomycotina</taxon>
        <taxon>Kickxellomycetes</taxon>
        <taxon>Kickxellales</taxon>
        <taxon>Kickxellaceae</taxon>
        <taxon>Coemansia</taxon>
    </lineage>
</organism>
<sequence length="209" mass="22798">MEAANTIKQQGLSSRDSKLVDILFSSAVDGEYIRDQITGTYQPYTNTEPSTQSEFQEIDQSTLDLLKARERKAVGMAEKGSIQDAVNELSKIIDDCPHYASAYNNRAQAKRLLRPGASDNDVLGDLDMAIKYADPSGSDGILGQAYTQKGIVYRDMGDQDAAFFCFSQGASHGNEVAKMAAPKENPYAKLCGKIVSDAMKQLRNPTGQQ</sequence>
<evidence type="ECO:0000313" key="2">
    <source>
        <dbReference type="EMBL" id="KAJ2676514.1"/>
    </source>
</evidence>
<reference evidence="2" key="1">
    <citation type="submission" date="2022-07" db="EMBL/GenBank/DDBJ databases">
        <title>Phylogenomic reconstructions and comparative analyses of Kickxellomycotina fungi.</title>
        <authorList>
            <person name="Reynolds N.K."/>
            <person name="Stajich J.E."/>
            <person name="Barry K."/>
            <person name="Grigoriev I.V."/>
            <person name="Crous P."/>
            <person name="Smith M.E."/>
        </authorList>
    </citation>
    <scope>NUCLEOTIDE SEQUENCE</scope>
    <source>
        <strain evidence="2">NRRL 3115</strain>
    </source>
</reference>
<evidence type="ECO:0000256" key="1">
    <source>
        <dbReference type="ARBA" id="ARBA00006995"/>
    </source>
</evidence>
<evidence type="ECO:0000313" key="3">
    <source>
        <dbReference type="Proteomes" id="UP001151518"/>
    </source>
</evidence>
<dbReference type="Proteomes" id="UP001151518">
    <property type="component" value="Unassembled WGS sequence"/>
</dbReference>